<keyword evidence="5" id="KW-1185">Reference proteome</keyword>
<gene>
    <name evidence="4" type="ORF">VNI00_012606</name>
</gene>
<dbReference type="PANTHER" id="PTHR43439:SF2">
    <property type="entry name" value="ENZYME, PUTATIVE (JCVI)-RELATED"/>
    <property type="match status" value="1"/>
</dbReference>
<name>A0AAW0C3V2_9AGAR</name>
<dbReference type="Pfam" id="PF23562">
    <property type="entry name" value="AMP-binding_C_3"/>
    <property type="match status" value="1"/>
</dbReference>
<comment type="caution">
    <text evidence="4">The sequence shown here is derived from an EMBL/GenBank/DDBJ whole genome shotgun (WGS) entry which is preliminary data.</text>
</comment>
<evidence type="ECO:0000256" key="1">
    <source>
        <dbReference type="ARBA" id="ARBA00022450"/>
    </source>
</evidence>
<protein>
    <recommendedName>
        <fullName evidence="3">NAD-dependent epimerase/dehydratase domain-containing protein</fullName>
    </recommendedName>
</protein>
<dbReference type="AlphaFoldDB" id="A0AAW0C3V2"/>
<evidence type="ECO:0000259" key="3">
    <source>
        <dbReference type="Pfam" id="PF01370"/>
    </source>
</evidence>
<evidence type="ECO:0000313" key="4">
    <source>
        <dbReference type="EMBL" id="KAK7033979.1"/>
    </source>
</evidence>
<keyword evidence="1" id="KW-0596">Phosphopantetheine</keyword>
<feature type="domain" description="NAD-dependent epimerase/dehydratase" evidence="3">
    <location>
        <begin position="360"/>
        <end position="531"/>
    </location>
</feature>
<dbReference type="InterPro" id="IPR001509">
    <property type="entry name" value="Epimerase_deHydtase"/>
</dbReference>
<dbReference type="Pfam" id="PF01370">
    <property type="entry name" value="Epimerase"/>
    <property type="match status" value="1"/>
</dbReference>
<dbReference type="PANTHER" id="PTHR43439">
    <property type="entry name" value="PHENYLACETATE-COENZYME A LIGASE"/>
    <property type="match status" value="1"/>
</dbReference>
<dbReference type="SUPFAM" id="SSF56801">
    <property type="entry name" value="Acetyl-CoA synthetase-like"/>
    <property type="match status" value="1"/>
</dbReference>
<dbReference type="InterPro" id="IPR051414">
    <property type="entry name" value="Adenylate-forming_Reductase"/>
</dbReference>
<keyword evidence="2" id="KW-0597">Phosphoprotein</keyword>
<evidence type="ECO:0000256" key="2">
    <source>
        <dbReference type="ARBA" id="ARBA00022553"/>
    </source>
</evidence>
<reference evidence="4 5" key="1">
    <citation type="submission" date="2024-01" db="EMBL/GenBank/DDBJ databases">
        <title>A draft genome for a cacao thread blight-causing isolate of Paramarasmius palmivorus.</title>
        <authorList>
            <person name="Baruah I.K."/>
            <person name="Bukari Y."/>
            <person name="Amoako-Attah I."/>
            <person name="Meinhardt L.W."/>
            <person name="Bailey B.A."/>
            <person name="Cohen S.P."/>
        </authorList>
    </citation>
    <scope>NUCLEOTIDE SEQUENCE [LARGE SCALE GENOMIC DNA]</scope>
    <source>
        <strain evidence="4 5">GH-12</strain>
    </source>
</reference>
<proteinExistence type="predicted"/>
<accession>A0AAW0C3V2</accession>
<dbReference type="EMBL" id="JAYKXP010000059">
    <property type="protein sequence ID" value="KAK7033979.1"/>
    <property type="molecule type" value="Genomic_DNA"/>
</dbReference>
<organism evidence="4 5">
    <name type="scientific">Paramarasmius palmivorus</name>
    <dbReference type="NCBI Taxonomy" id="297713"/>
    <lineage>
        <taxon>Eukaryota</taxon>
        <taxon>Fungi</taxon>
        <taxon>Dikarya</taxon>
        <taxon>Basidiomycota</taxon>
        <taxon>Agaricomycotina</taxon>
        <taxon>Agaricomycetes</taxon>
        <taxon>Agaricomycetidae</taxon>
        <taxon>Agaricales</taxon>
        <taxon>Marasmiineae</taxon>
        <taxon>Marasmiaceae</taxon>
        <taxon>Paramarasmius</taxon>
    </lineage>
</organism>
<dbReference type="SUPFAM" id="SSF47336">
    <property type="entry name" value="ACP-like"/>
    <property type="match status" value="1"/>
</dbReference>
<dbReference type="Proteomes" id="UP001383192">
    <property type="component" value="Unassembled WGS sequence"/>
</dbReference>
<dbReference type="Gene3D" id="3.40.50.720">
    <property type="entry name" value="NAD(P)-binding Rossmann-like Domain"/>
    <property type="match status" value="2"/>
</dbReference>
<dbReference type="InterPro" id="IPR036291">
    <property type="entry name" value="NAD(P)-bd_dom_sf"/>
</dbReference>
<dbReference type="InterPro" id="IPR036736">
    <property type="entry name" value="ACP-like_sf"/>
</dbReference>
<evidence type="ECO:0000313" key="5">
    <source>
        <dbReference type="Proteomes" id="UP001383192"/>
    </source>
</evidence>
<dbReference type="SUPFAM" id="SSF51735">
    <property type="entry name" value="NAD(P)-binding Rossmann-fold domains"/>
    <property type="match status" value="1"/>
</dbReference>
<sequence>MALRWVEAEEGRGEVVFLYSETHVPAVSNLSDDVLKMLEAGSQDNKVQDWDYGNAVLRRNLDTGMVMGYATKDICERDPTKPHLYRLVGHVDDVLIHSSGEKTVPAPMESIMLRNQHIKSLVVFGHGKAQPGLLVEPHEHGHSIEEFRNLVWPAVEAANAIAPAFSWIYKEMIITTSLDRPLPRTAKYTLIRKQALKMYEKDINELYKTIESYANGSSGATITPPSLWSSSALSEWLIAQTQDITSRSEPSLSYQTNLFDWGIDSLAATILRLRLVSVLCGVTDGEKALAKVNQNTVYRYPMPGALAEFIVGCLHGEGQDNDEKLVVEEHVKEIEEMVVKYSVKPTSSAATRCIPGKHTVLVTGTTGQLGAQLLFDLLTDPHVTTVYALNRRSTGDIITRQKAKFDEKGLDTSILDEALTLPKNVVNNIDGSCVKQRARLRLDFILLLQGFKSSISDFSKFVSFIQGTNARILFTSSIGSAQGWMKEGRVEPFPEECQDAKYAVGARYGESKYVCERILKNAGVDGTSFRIGQISGCSISPAWSLTDWVPIIVKSSISMGMVPNAVGVVSWIPGTVVSQAILDVGFSDIAPFAINVVHPRPTKWSIVIKQLVDSLVEHGRVEPGKVEIVPWRDWVKELERLADNLGDVKAFENIPAIKLMSFYRGMADADGAHRQVDGYEGEAVDLPPLSIENVKKFSKGFCEAGALEKKDIEAWVRWWIGAGL</sequence>